<name>A0A8J5EKY1_ZINOF</name>
<dbReference type="PANTHER" id="PTHR47876:SF2">
    <property type="entry name" value="GCN5-RELATED N-ACETYLTRANSFERASE 7, CHLOROPLASTIC"/>
    <property type="match status" value="1"/>
</dbReference>
<protein>
    <recommendedName>
        <fullName evidence="2">N-acetyltransferase domain-containing protein</fullName>
    </recommendedName>
</protein>
<dbReference type="SUPFAM" id="SSF55729">
    <property type="entry name" value="Acyl-CoA N-acyltransferases (Nat)"/>
    <property type="match status" value="1"/>
</dbReference>
<dbReference type="GO" id="GO:0016747">
    <property type="term" value="F:acyltransferase activity, transferring groups other than amino-acyl groups"/>
    <property type="evidence" value="ECO:0007669"/>
    <property type="project" value="InterPro"/>
</dbReference>
<evidence type="ECO:0000313" key="3">
    <source>
        <dbReference type="EMBL" id="KAG6466796.1"/>
    </source>
</evidence>
<dbReference type="InterPro" id="IPR016181">
    <property type="entry name" value="Acyl_CoA_acyltransferase"/>
</dbReference>
<dbReference type="PROSITE" id="PS51186">
    <property type="entry name" value="GNAT"/>
    <property type="match status" value="1"/>
</dbReference>
<dbReference type="GO" id="GO:0009507">
    <property type="term" value="C:chloroplast"/>
    <property type="evidence" value="ECO:0007669"/>
    <property type="project" value="TreeGrafter"/>
</dbReference>
<dbReference type="Proteomes" id="UP000734854">
    <property type="component" value="Unassembled WGS sequence"/>
</dbReference>
<reference evidence="3 4" key="1">
    <citation type="submission" date="2020-08" db="EMBL/GenBank/DDBJ databases">
        <title>Plant Genome Project.</title>
        <authorList>
            <person name="Zhang R.-G."/>
        </authorList>
    </citation>
    <scope>NUCLEOTIDE SEQUENCE [LARGE SCALE GENOMIC DNA]</scope>
    <source>
        <tissue evidence="3">Rhizome</tissue>
    </source>
</reference>
<dbReference type="AlphaFoldDB" id="A0A8J5EKY1"/>
<gene>
    <name evidence="3" type="ORF">ZIOFF_075386</name>
</gene>
<organism evidence="3 4">
    <name type="scientific">Zingiber officinale</name>
    <name type="common">Ginger</name>
    <name type="synonym">Amomum zingiber</name>
    <dbReference type="NCBI Taxonomy" id="94328"/>
    <lineage>
        <taxon>Eukaryota</taxon>
        <taxon>Viridiplantae</taxon>
        <taxon>Streptophyta</taxon>
        <taxon>Embryophyta</taxon>
        <taxon>Tracheophyta</taxon>
        <taxon>Spermatophyta</taxon>
        <taxon>Magnoliopsida</taxon>
        <taxon>Liliopsida</taxon>
        <taxon>Zingiberales</taxon>
        <taxon>Zingiberaceae</taxon>
        <taxon>Zingiber</taxon>
    </lineage>
</organism>
<proteinExistence type="predicted"/>
<evidence type="ECO:0000259" key="2">
    <source>
        <dbReference type="PROSITE" id="PS51186"/>
    </source>
</evidence>
<keyword evidence="4" id="KW-1185">Reference proteome</keyword>
<sequence length="271" mass="30026">MSDGHKTKRIKRSRRQKGGACDDGAALLGRRSAVDAPSCFAPNPLLVLGGDGLKFDWWGSLALGEAVSDDELWAAVRLRVRTFYKFNESFGIEDYKTYVTKREFDGLQDRIVGRTPGYNAVACINATLPVSTFDGYAEELCSLCKFSRDGEEHVVVGTLDVNWCLQLPDELTGIKPEGIGVDLTRAYISNVCVAEELQRNGLGYALISKSKQVALSWGITDLYVHVVVGNEGARKLYDKSGFVYESEGRARNANIRNRPTYHLVYLNITKT</sequence>
<dbReference type="CDD" id="cd04301">
    <property type="entry name" value="NAT_SF"/>
    <property type="match status" value="1"/>
</dbReference>
<dbReference type="Gene3D" id="3.40.630.30">
    <property type="match status" value="1"/>
</dbReference>
<evidence type="ECO:0000256" key="1">
    <source>
        <dbReference type="SAM" id="MobiDB-lite"/>
    </source>
</evidence>
<dbReference type="Pfam" id="PF00583">
    <property type="entry name" value="Acetyltransf_1"/>
    <property type="match status" value="1"/>
</dbReference>
<feature type="domain" description="N-acetyltransferase" evidence="2">
    <location>
        <begin position="178"/>
        <end position="271"/>
    </location>
</feature>
<evidence type="ECO:0000313" key="4">
    <source>
        <dbReference type="Proteomes" id="UP000734854"/>
    </source>
</evidence>
<dbReference type="PANTHER" id="PTHR47876">
    <property type="entry name" value="OS08G0260000 PROTEIN"/>
    <property type="match status" value="1"/>
</dbReference>
<dbReference type="InterPro" id="IPR000182">
    <property type="entry name" value="GNAT_dom"/>
</dbReference>
<accession>A0A8J5EKY1</accession>
<feature type="region of interest" description="Disordered" evidence="1">
    <location>
        <begin position="1"/>
        <end position="22"/>
    </location>
</feature>
<feature type="compositionally biased region" description="Basic residues" evidence="1">
    <location>
        <begin position="1"/>
        <end position="17"/>
    </location>
</feature>
<dbReference type="EMBL" id="JACMSC010000118">
    <property type="protein sequence ID" value="KAG6466796.1"/>
    <property type="molecule type" value="Genomic_DNA"/>
</dbReference>
<comment type="caution">
    <text evidence="3">The sequence shown here is derived from an EMBL/GenBank/DDBJ whole genome shotgun (WGS) entry which is preliminary data.</text>
</comment>